<evidence type="ECO:0000313" key="4">
    <source>
        <dbReference type="Proteomes" id="UP000179642"/>
    </source>
</evidence>
<keyword evidence="4" id="KW-1185">Reference proteome</keyword>
<keyword evidence="2" id="KW-1133">Transmembrane helix</keyword>
<dbReference type="SUPFAM" id="SSF47413">
    <property type="entry name" value="lambda repressor-like DNA-binding domains"/>
    <property type="match status" value="1"/>
</dbReference>
<feature type="region of interest" description="Disordered" evidence="1">
    <location>
        <begin position="87"/>
        <end position="110"/>
    </location>
</feature>
<proteinExistence type="predicted"/>
<dbReference type="Proteomes" id="UP000179642">
    <property type="component" value="Unassembled WGS sequence"/>
</dbReference>
<keyword evidence="2" id="KW-0812">Transmembrane</keyword>
<dbReference type="Pfam" id="PF13560">
    <property type="entry name" value="HTH_31"/>
    <property type="match status" value="1"/>
</dbReference>
<organism evidence="3 4">
    <name type="scientific">Streptomyces monashensis</name>
    <dbReference type="NCBI Taxonomy" id="1678012"/>
    <lineage>
        <taxon>Bacteria</taxon>
        <taxon>Bacillati</taxon>
        <taxon>Actinomycetota</taxon>
        <taxon>Actinomycetes</taxon>
        <taxon>Kitasatosporales</taxon>
        <taxon>Streptomycetaceae</taxon>
        <taxon>Streptomyces</taxon>
    </lineage>
</organism>
<dbReference type="EMBL" id="MLYO01000110">
    <property type="protein sequence ID" value="OIJ87696.1"/>
    <property type="molecule type" value="Genomic_DNA"/>
</dbReference>
<gene>
    <name evidence="3" type="ORF">BIV23_42565</name>
</gene>
<feature type="transmembrane region" description="Helical" evidence="2">
    <location>
        <begin position="117"/>
        <end position="137"/>
    </location>
</feature>
<dbReference type="InterPro" id="IPR021224">
    <property type="entry name" value="DUF2690"/>
</dbReference>
<evidence type="ECO:0000256" key="2">
    <source>
        <dbReference type="SAM" id="Phobius"/>
    </source>
</evidence>
<sequence>MNPTPPECARLAAELRLLRDRSKLTLATLAEESAYSKSSWQRYLSGTALPPWLAVRGLCRLAGEPEPRMRALWELAEAAWSRRGSIRPAGAAGQDDPPTDAVAVPPPTARRSGRRRAWAGVLVGGVLAACAAVAAVATAGTGGGGGFHVSCSGAACNGRDPGVTLCGVEPQTLLNVVTPGGAGLEIRSNPLCRAAWARVWNTRLGDRLTVSARGEPQQSVTVDDPRLLDAFVYTTLIALPARHSPLTACLTTPPRRTRLCYSAPAP</sequence>
<protein>
    <recommendedName>
        <fullName evidence="5">HTH cro/C1-type domain-containing protein</fullName>
    </recommendedName>
</protein>
<dbReference type="InterPro" id="IPR010982">
    <property type="entry name" value="Lambda_DNA-bd_dom_sf"/>
</dbReference>
<evidence type="ECO:0000256" key="1">
    <source>
        <dbReference type="SAM" id="MobiDB-lite"/>
    </source>
</evidence>
<dbReference type="Pfam" id="PF10901">
    <property type="entry name" value="DUF2690"/>
    <property type="match status" value="1"/>
</dbReference>
<dbReference type="CDD" id="cd00093">
    <property type="entry name" value="HTH_XRE"/>
    <property type="match status" value="1"/>
</dbReference>
<reference evidence="3 4" key="1">
    <citation type="submission" date="2016-10" db="EMBL/GenBank/DDBJ databases">
        <title>Genome sequence of Streptomyces sp. MUSC 1.</title>
        <authorList>
            <person name="Lee L.-H."/>
            <person name="Ser H.-L."/>
            <person name="Law J.W.-F."/>
        </authorList>
    </citation>
    <scope>NUCLEOTIDE SEQUENCE [LARGE SCALE GENOMIC DNA]</scope>
    <source>
        <strain evidence="3 4">MUSC 1</strain>
    </source>
</reference>
<dbReference type="AlphaFoldDB" id="A0A1S2P272"/>
<comment type="caution">
    <text evidence="3">The sequence shown here is derived from an EMBL/GenBank/DDBJ whole genome shotgun (WGS) entry which is preliminary data.</text>
</comment>
<evidence type="ECO:0008006" key="5">
    <source>
        <dbReference type="Google" id="ProtNLM"/>
    </source>
</evidence>
<dbReference type="RefSeq" id="WP_071386352.1">
    <property type="nucleotide sequence ID" value="NZ_MLYO01000110.1"/>
</dbReference>
<dbReference type="GO" id="GO:0003677">
    <property type="term" value="F:DNA binding"/>
    <property type="evidence" value="ECO:0007669"/>
    <property type="project" value="InterPro"/>
</dbReference>
<dbReference type="InterPro" id="IPR001387">
    <property type="entry name" value="Cro/C1-type_HTH"/>
</dbReference>
<accession>A0A1S2P272</accession>
<dbReference type="OrthoDB" id="3386996at2"/>
<name>A0A1S2P272_9ACTN</name>
<keyword evidence="2" id="KW-0472">Membrane</keyword>
<evidence type="ECO:0000313" key="3">
    <source>
        <dbReference type="EMBL" id="OIJ87696.1"/>
    </source>
</evidence>